<protein>
    <submittedName>
        <fullName evidence="1">Type VI secretion system accessory protein TagJ</fullName>
    </submittedName>
</protein>
<evidence type="ECO:0000313" key="2">
    <source>
        <dbReference type="Proteomes" id="UP001176468"/>
    </source>
</evidence>
<dbReference type="InterPro" id="IPR009211">
    <property type="entry name" value="TagJ"/>
</dbReference>
<dbReference type="SUPFAM" id="SSF144059">
    <property type="entry name" value="ImpE-like"/>
    <property type="match status" value="1"/>
</dbReference>
<dbReference type="InterPro" id="IPR011990">
    <property type="entry name" value="TPR-like_helical_dom_sf"/>
</dbReference>
<accession>A0ABT9A738</accession>
<dbReference type="Proteomes" id="UP001176468">
    <property type="component" value="Unassembled WGS sequence"/>
</dbReference>
<dbReference type="EMBL" id="JAUQSZ010000017">
    <property type="protein sequence ID" value="MDO7844582.1"/>
    <property type="molecule type" value="Genomic_DNA"/>
</dbReference>
<keyword evidence="2" id="KW-1185">Reference proteome</keyword>
<dbReference type="PIRSF" id="PIRSF029288">
    <property type="entry name" value="SciE_ImpE"/>
    <property type="match status" value="1"/>
</dbReference>
<name>A0ABT9A738_9SPHN</name>
<gene>
    <name evidence="1" type="ORF">Q5H94_19785</name>
</gene>
<dbReference type="RefSeq" id="WP_304562975.1">
    <property type="nucleotide sequence ID" value="NZ_JAUQSZ010000017.1"/>
</dbReference>
<dbReference type="Gene3D" id="1.25.40.10">
    <property type="entry name" value="Tetratricopeptide repeat domain"/>
    <property type="match status" value="1"/>
</dbReference>
<organism evidence="1 2">
    <name type="scientific">Sphingomonas immobilis</name>
    <dbReference type="NCBI Taxonomy" id="3063997"/>
    <lineage>
        <taxon>Bacteria</taxon>
        <taxon>Pseudomonadati</taxon>
        <taxon>Pseudomonadota</taxon>
        <taxon>Alphaproteobacteria</taxon>
        <taxon>Sphingomonadales</taxon>
        <taxon>Sphingomonadaceae</taxon>
        <taxon>Sphingomonas</taxon>
    </lineage>
</organism>
<sequence>MPNADELLRAGDLDGARAALVETVRTEPANVQARMFLFQFLALAGEWDKARRQLATIAQMSGEAQMLAMAYGQAIDAEAERAQVFSGAVKARQHVESEWANGVIDAIHHFANGRISEGDDARGAAFDAAPDTPGELDGEAFEWIADADGRFGPCFEAIIAGKYGIQPFDQVETIKSEGARDLRDILWFPVQIAFKSGQSVAAMLPARYPGTELSDRIDEKLTKATSWIDQDWGQSGVGQHLWSLSTENEHGLLSLRTLSFT</sequence>
<reference evidence="1" key="1">
    <citation type="submission" date="2023-07" db="EMBL/GenBank/DDBJ databases">
        <authorList>
            <person name="Kim M.K."/>
        </authorList>
    </citation>
    <scope>NUCLEOTIDE SEQUENCE</scope>
    <source>
        <strain evidence="1">CA1-15</strain>
    </source>
</reference>
<dbReference type="Pfam" id="PF14559">
    <property type="entry name" value="TPR_19"/>
    <property type="match status" value="1"/>
</dbReference>
<evidence type="ECO:0000313" key="1">
    <source>
        <dbReference type="EMBL" id="MDO7844582.1"/>
    </source>
</evidence>
<proteinExistence type="predicted"/>
<comment type="caution">
    <text evidence="1">The sequence shown here is derived from an EMBL/GenBank/DDBJ whole genome shotgun (WGS) entry which is preliminary data.</text>
</comment>
<dbReference type="Pfam" id="PF07024">
    <property type="entry name" value="ImpE"/>
    <property type="match status" value="1"/>
</dbReference>